<evidence type="ECO:0000313" key="1">
    <source>
        <dbReference type="EMBL" id="MBP1045011.1"/>
    </source>
</evidence>
<dbReference type="RefSeq" id="WP_209555800.1">
    <property type="nucleotide sequence ID" value="NZ_JAEDXU010000001.1"/>
</dbReference>
<sequence>MKVKKIVFGGSAAAVLIGVGFGFSNTIASEEYVSIPNQDVKTEILTILEENESVDENALSNLRNFHYISKGALQNAEEFNSLSIQSKNNENPENSSLEGLQGMFVEDLAITMPIIDITPLAQVRGVKSLSLESTYFDLGYTHGIRDLNALESWTELESFYYQNMTGMGEVEGKTPLLDISALSNITTLRNICIETAGTLDPIYLSVEDNNYETTLPVTLSNQFNGVESWNVNSESPFYMEPEYEGDHQQKMSDKLRWESIEEGTEYLDIWVQIQPRGQYYIADIKIPIIWE</sequence>
<evidence type="ECO:0000313" key="2">
    <source>
        <dbReference type="Proteomes" id="UP000673375"/>
    </source>
</evidence>
<organism evidence="1 2">
    <name type="scientific">Enterococcus larvae</name>
    <dbReference type="NCBI Taxonomy" id="2794352"/>
    <lineage>
        <taxon>Bacteria</taxon>
        <taxon>Bacillati</taxon>
        <taxon>Bacillota</taxon>
        <taxon>Bacilli</taxon>
        <taxon>Lactobacillales</taxon>
        <taxon>Enterococcaceae</taxon>
        <taxon>Enterococcus</taxon>
    </lineage>
</organism>
<protein>
    <submittedName>
        <fullName evidence="1">Uncharacterized protein</fullName>
    </submittedName>
</protein>
<keyword evidence="2" id="KW-1185">Reference proteome</keyword>
<comment type="caution">
    <text evidence="1">The sequence shown here is derived from an EMBL/GenBank/DDBJ whole genome shotgun (WGS) entry which is preliminary data.</text>
</comment>
<reference evidence="1 2" key="1">
    <citation type="submission" date="2020-12" db="EMBL/GenBank/DDBJ databases">
        <title>Vagococcus allomyrinae sp. nov. and Enterococcus lavae sp. nov., isolated from the larvae of Allomyrina dichotoma.</title>
        <authorList>
            <person name="Lee S.D."/>
        </authorList>
    </citation>
    <scope>NUCLEOTIDE SEQUENCE [LARGE SCALE GENOMIC DNA]</scope>
    <source>
        <strain evidence="1 2">BWM-S5</strain>
    </source>
</reference>
<accession>A0ABS4CFU4</accession>
<dbReference type="Proteomes" id="UP000673375">
    <property type="component" value="Unassembled WGS sequence"/>
</dbReference>
<name>A0ABS4CFU4_9ENTE</name>
<gene>
    <name evidence="1" type="ORF">I6N96_01875</name>
</gene>
<dbReference type="EMBL" id="JAEDXU010000001">
    <property type="protein sequence ID" value="MBP1045011.1"/>
    <property type="molecule type" value="Genomic_DNA"/>
</dbReference>
<proteinExistence type="predicted"/>